<name>A0A3L9Y583_9RHOB</name>
<keyword evidence="3" id="KW-1185">Reference proteome</keyword>
<reference evidence="2 3" key="1">
    <citation type="submission" date="2018-10" db="EMBL/GenBank/DDBJ databases">
        <authorList>
            <person name="Jung H.S."/>
            <person name="Jeon C.O."/>
        </authorList>
    </citation>
    <scope>NUCLEOTIDE SEQUENCE [LARGE SCALE GENOMIC DNA]</scope>
    <source>
        <strain evidence="2 3">MA-7-27</strain>
    </source>
</reference>
<feature type="chain" id="PRO_5018156110" evidence="1">
    <location>
        <begin position="20"/>
        <end position="117"/>
    </location>
</feature>
<dbReference type="RefSeq" id="WP_121897400.1">
    <property type="nucleotide sequence ID" value="NZ_RCNT01000003.1"/>
</dbReference>
<organism evidence="2 3">
    <name type="scientific">Rhodophyticola porphyridii</name>
    <dbReference type="NCBI Taxonomy" id="1852017"/>
    <lineage>
        <taxon>Bacteria</taxon>
        <taxon>Pseudomonadati</taxon>
        <taxon>Pseudomonadota</taxon>
        <taxon>Alphaproteobacteria</taxon>
        <taxon>Rhodobacterales</taxon>
        <taxon>Roseobacteraceae</taxon>
        <taxon>Rhodophyticola</taxon>
    </lineage>
</organism>
<evidence type="ECO:0000256" key="1">
    <source>
        <dbReference type="SAM" id="SignalP"/>
    </source>
</evidence>
<dbReference type="EMBL" id="RCNT01000003">
    <property type="protein sequence ID" value="RMA42615.1"/>
    <property type="molecule type" value="Genomic_DNA"/>
</dbReference>
<protein>
    <submittedName>
        <fullName evidence="2">Dihydrodipicolinate reductase</fullName>
    </submittedName>
</protein>
<gene>
    <name evidence="2" type="ORF">D9R08_07385</name>
</gene>
<evidence type="ECO:0000313" key="2">
    <source>
        <dbReference type="EMBL" id="RMA42615.1"/>
    </source>
</evidence>
<keyword evidence="1" id="KW-0732">Signal</keyword>
<dbReference type="AlphaFoldDB" id="A0A3L9Y583"/>
<proteinExistence type="predicted"/>
<accession>A0A3L9Y583</accession>
<dbReference type="OrthoDB" id="7874348at2"/>
<feature type="signal peptide" evidence="1">
    <location>
        <begin position="1"/>
        <end position="19"/>
    </location>
</feature>
<comment type="caution">
    <text evidence="2">The sequence shown here is derived from an EMBL/GenBank/DDBJ whole genome shotgun (WGS) entry which is preliminary data.</text>
</comment>
<dbReference type="Proteomes" id="UP000281343">
    <property type="component" value="Unassembled WGS sequence"/>
</dbReference>
<sequence>MLRSISLAVALSMTAPAMAEEFSIVDSRESFVSLVEGRELTRFGIRLNVAPSGEIVGRAFGSPVTGQWDWDGRYFCRDLFYGDEDLGPNCQLVQVNGNTLRFTSDRGAGIYADLRLR</sequence>
<evidence type="ECO:0000313" key="3">
    <source>
        <dbReference type="Proteomes" id="UP000281343"/>
    </source>
</evidence>